<evidence type="ECO:0000313" key="2">
    <source>
        <dbReference type="EMBL" id="ELU37183.1"/>
    </source>
</evidence>
<proteinExistence type="predicted"/>
<evidence type="ECO:0000256" key="1">
    <source>
        <dbReference type="SAM" id="Phobius"/>
    </source>
</evidence>
<accession>L8WK45</accession>
<gene>
    <name evidence="2" type="ORF">AG1IA_08787</name>
</gene>
<feature type="transmembrane region" description="Helical" evidence="1">
    <location>
        <begin position="95"/>
        <end position="122"/>
    </location>
</feature>
<keyword evidence="3" id="KW-1185">Reference proteome</keyword>
<dbReference type="Proteomes" id="UP000011668">
    <property type="component" value="Unassembled WGS sequence"/>
</dbReference>
<evidence type="ECO:0000313" key="3">
    <source>
        <dbReference type="Proteomes" id="UP000011668"/>
    </source>
</evidence>
<dbReference type="AlphaFoldDB" id="L8WK45"/>
<protein>
    <submittedName>
        <fullName evidence="2">Uncharacterized protein</fullName>
    </submittedName>
</protein>
<reference evidence="2 3" key="1">
    <citation type="journal article" date="2013" name="Nat. Commun.">
        <title>The evolution and pathogenic mechanisms of the rice sheath blight pathogen.</title>
        <authorList>
            <person name="Zheng A."/>
            <person name="Lin R."/>
            <person name="Xu L."/>
            <person name="Qin P."/>
            <person name="Tang C."/>
            <person name="Ai P."/>
            <person name="Zhang D."/>
            <person name="Liu Y."/>
            <person name="Sun Z."/>
            <person name="Feng H."/>
            <person name="Wang Y."/>
            <person name="Chen Y."/>
            <person name="Liang X."/>
            <person name="Fu R."/>
            <person name="Li Q."/>
            <person name="Zhang J."/>
            <person name="Yu X."/>
            <person name="Xie Z."/>
            <person name="Ding L."/>
            <person name="Guan P."/>
            <person name="Tang J."/>
            <person name="Liang Y."/>
            <person name="Wang S."/>
            <person name="Deng Q."/>
            <person name="Li S."/>
            <person name="Zhu J."/>
            <person name="Wang L."/>
            <person name="Liu H."/>
            <person name="Li P."/>
        </authorList>
    </citation>
    <scope>NUCLEOTIDE SEQUENCE [LARGE SCALE GENOMIC DNA]</scope>
    <source>
        <strain evidence="3">AG-1 IA</strain>
    </source>
</reference>
<dbReference type="HOGENOM" id="CLU_736033_0_0_1"/>
<keyword evidence="1" id="KW-0472">Membrane</keyword>
<keyword evidence="1" id="KW-0812">Transmembrane</keyword>
<sequence length="376" mass="41869">MDIIDLIADGLFQIQLAQRLTIQEGIISRATLPAVNNKSSDTISSLTSTFDVSSLRHLSAPNGYNSMCSCKLMTYIYTFGNAIGTDIVTGRLSPFALVIVGSTATIQPLYLCVGILVLRCWALYNSRGTVIQPVSLSFIHCIYRTLVVGLVCTTTCTMVMAIQILKVRAIRGRFGKTRLLQRLAEQEYQNNSNRYGWIRMSKKAPVYQQESSQAVVVFPAGLNSTFQWHLSSALLDRGQPAPLQAAMVYMDHGLTGMLPSGSDKVKIRGSPVRFYLVELNTHAWQAIRFPHLVNPLPNLQALVLLNVYVLGYSRTNSTGMEVFCPKDLEGLLLGACLVIEIFEFADSEHLAKMGWVEVKCGRIRNERETHFVMTEY</sequence>
<feature type="transmembrane region" description="Helical" evidence="1">
    <location>
        <begin position="142"/>
        <end position="165"/>
    </location>
</feature>
<comment type="caution">
    <text evidence="2">The sequence shown here is derived from an EMBL/GenBank/DDBJ whole genome shotgun (WGS) entry which is preliminary data.</text>
</comment>
<keyword evidence="1" id="KW-1133">Transmembrane helix</keyword>
<name>L8WK45_THACA</name>
<organism evidence="2 3">
    <name type="scientific">Thanatephorus cucumeris (strain AG1-IA)</name>
    <name type="common">Rice sheath blight fungus</name>
    <name type="synonym">Rhizoctonia solani</name>
    <dbReference type="NCBI Taxonomy" id="983506"/>
    <lineage>
        <taxon>Eukaryota</taxon>
        <taxon>Fungi</taxon>
        <taxon>Dikarya</taxon>
        <taxon>Basidiomycota</taxon>
        <taxon>Agaricomycotina</taxon>
        <taxon>Agaricomycetes</taxon>
        <taxon>Cantharellales</taxon>
        <taxon>Ceratobasidiaceae</taxon>
        <taxon>Rhizoctonia</taxon>
        <taxon>Rhizoctonia solani AG-1</taxon>
    </lineage>
</organism>
<dbReference type="EMBL" id="AFRT01002815">
    <property type="protein sequence ID" value="ELU37183.1"/>
    <property type="molecule type" value="Genomic_DNA"/>
</dbReference>